<feature type="region of interest" description="Disordered" evidence="5">
    <location>
        <begin position="881"/>
        <end position="1014"/>
    </location>
</feature>
<dbReference type="InterPro" id="IPR000253">
    <property type="entry name" value="FHA_dom"/>
</dbReference>
<evidence type="ECO:0000313" key="7">
    <source>
        <dbReference type="EMBL" id="KAK5700573.1"/>
    </source>
</evidence>
<comment type="caution">
    <text evidence="7">The sequence shown here is derived from an EMBL/GenBank/DDBJ whole genome shotgun (WGS) entry which is preliminary data.</text>
</comment>
<organism evidence="7 8">
    <name type="scientific">Elasticomyces elasticus</name>
    <dbReference type="NCBI Taxonomy" id="574655"/>
    <lineage>
        <taxon>Eukaryota</taxon>
        <taxon>Fungi</taxon>
        <taxon>Dikarya</taxon>
        <taxon>Ascomycota</taxon>
        <taxon>Pezizomycotina</taxon>
        <taxon>Dothideomycetes</taxon>
        <taxon>Dothideomycetidae</taxon>
        <taxon>Mycosphaerellales</taxon>
        <taxon>Teratosphaeriaceae</taxon>
        <taxon>Elasticomyces</taxon>
    </lineage>
</organism>
<gene>
    <name evidence="7" type="ORF">LTR97_005090</name>
</gene>
<feature type="compositionally biased region" description="Polar residues" evidence="5">
    <location>
        <begin position="158"/>
        <end position="174"/>
    </location>
</feature>
<dbReference type="GO" id="GO:0005737">
    <property type="term" value="C:cytoplasm"/>
    <property type="evidence" value="ECO:0007669"/>
    <property type="project" value="UniProtKB-SubCell"/>
</dbReference>
<sequence>MSLTTVDGLAFAATLLVGVAMVESTIERSRKRALSHREYLDNLRQPSASTIQHIAAIQRHNEAKIDAKYHAIDEHEAATRIQQAYRGFRDRRQLEGKTLDPSARWAEAIRELRFRATTTARRPSDCGRPTTPTDKARANWRKIEEVARHAAGDDCSPPRSSDIQTPSLMGSSKRQPTDPMFLDQRYFLEMVDRKHRYGANLQVYHEAWQRSITKQNFFEWLDHGEGRHIILAGCSREKLDSERIRYLSREERRDYEVDVDEVGKLRWQKSGELVTTSEDYQDSARGIVVRGSPDACEMLPLAEDGSDDEDDDDEPTDSPLDPESQGIASAPQQAKKQRKFGRGFRVSPATILNQLLRAAVKPGTWIYVADTVGRLYVGIKSSGQFQHASFLAGARISSAGLIGVENGQLVYLSPLSGHYRPTTKSFKAFIDSLKHRGVDLSRLKVSHAYQILLSMEYYGKSKKGLQKAVHHQHRADRKPSGSRTSSAAPRLPDFEYRTLIDILHRPHHSLAMWLLSVDGDLFAGKRIWLRPGTEFLLARTSGRNEGSHVRYIDEKSVSRQHLVIKIGSANGDDATQLHKRTSVELTDNSKTGTTLNDERFGKTSKMVEGKENRIKVGRYAHTFHLEWYTVALTCTSLGTKAQDPLSTYKQQFDGTDVKLLQVYVSNETTHVVAKKRNVPFVLQGLIQGRRIVAYSWLDALEAALKRKEGSDENGEDYKSLLEQDFDANWPSEDEHFVPIHREPVPRPPEYLKPNLARTEVFSDFVFIFLSQAKYEDLLPVVTSGGGKAVLRNVVIGESTGDDLVDFVKEVAGKKDDTDFRLSQQTGPGGVIVTRMSENDTWTKEFMQSVDEELEQESIVLNEFLDAILMADASGLRRPLMRSAKAVQSSEERPASRQDQPMEDIVEQPRPVEPATQPEQEVSETAEPPTTTKKKWNRRAITKSRFQGFDDFDTSQFAEAPPPASSMREPSQAASVQGMDADPSQLEQTQQTQRSSLKRPAATQEVAEEEPEDFVAGMLTGQAALKRRKTEAAAKGEKNSFAKSFVEADRLATEKEARKKKEEKQMNVKAALAKSRKEEEERRRKDEEALREQLEGVDLSELNDLAQIEEMDVPVREHPPPRRAAQGEASGRWDPAWNGRKNFKRFRAQGQGREGPRPRQVIVPLEEVSLQSNSMGSDYWLDNSTVKAGPARGSSKSQSRSQSQSVRGGRSQAGGDEEEIRFQRRVQKSLEEDVEQTEDTADAIAGTARDDGLRALQEQSQTLGTDTQRKAAGKRPAAAQGGPPAKKAKQTRMPTQTAPVVDEEDDGLKFKRRRR</sequence>
<dbReference type="Gene3D" id="3.40.50.10980">
    <property type="entry name" value="Nibrin, BRCT2 domain"/>
    <property type="match status" value="1"/>
</dbReference>
<dbReference type="Pfam" id="PF00498">
    <property type="entry name" value="FHA"/>
    <property type="match status" value="1"/>
</dbReference>
<feature type="compositionally biased region" description="Basic and acidic residues" evidence="5">
    <location>
        <begin position="1074"/>
        <end position="1093"/>
    </location>
</feature>
<dbReference type="PROSITE" id="PS50096">
    <property type="entry name" value="IQ"/>
    <property type="match status" value="1"/>
</dbReference>
<dbReference type="PANTHER" id="PTHR31250">
    <property type="entry name" value="IQ DOMAIN-CONTAINING PROTEIN IQM3"/>
    <property type="match status" value="1"/>
</dbReference>
<accession>A0AAN7WJL9</accession>
<keyword evidence="3" id="KW-0963">Cytoplasm</keyword>
<dbReference type="InterPro" id="IPR044159">
    <property type="entry name" value="IQM"/>
</dbReference>
<feature type="compositionally biased region" description="Low complexity" evidence="5">
    <location>
        <begin position="1191"/>
        <end position="1213"/>
    </location>
</feature>
<proteinExistence type="predicted"/>
<dbReference type="GO" id="GO:0005634">
    <property type="term" value="C:nucleus"/>
    <property type="evidence" value="ECO:0007669"/>
    <property type="project" value="UniProtKB-SubCell"/>
</dbReference>
<keyword evidence="4" id="KW-0539">Nucleus</keyword>
<reference evidence="7" key="1">
    <citation type="submission" date="2023-08" db="EMBL/GenBank/DDBJ databases">
        <title>Black Yeasts Isolated from many extreme environments.</title>
        <authorList>
            <person name="Coleine C."/>
            <person name="Stajich J.E."/>
            <person name="Selbmann L."/>
        </authorList>
    </citation>
    <scope>NUCLEOTIDE SEQUENCE</scope>
    <source>
        <strain evidence="7">CCFEE 5810</strain>
    </source>
</reference>
<feature type="compositionally biased region" description="Polar residues" evidence="5">
    <location>
        <begin position="1168"/>
        <end position="1185"/>
    </location>
</feature>
<feature type="region of interest" description="Disordered" evidence="5">
    <location>
        <begin position="468"/>
        <end position="489"/>
    </location>
</feature>
<dbReference type="PROSITE" id="PS50006">
    <property type="entry name" value="FHA_DOMAIN"/>
    <property type="match status" value="1"/>
</dbReference>
<dbReference type="InterPro" id="IPR008984">
    <property type="entry name" value="SMAD_FHA_dom_sf"/>
</dbReference>
<feature type="region of interest" description="Disordered" evidence="5">
    <location>
        <begin position="149"/>
        <end position="175"/>
    </location>
</feature>
<feature type="compositionally biased region" description="Basic and acidic residues" evidence="5">
    <location>
        <begin position="1054"/>
        <end position="1065"/>
    </location>
</feature>
<protein>
    <recommendedName>
        <fullName evidence="6">FHA domain-containing protein</fullName>
    </recommendedName>
</protein>
<feature type="compositionally biased region" description="Acidic residues" evidence="5">
    <location>
        <begin position="1231"/>
        <end position="1240"/>
    </location>
</feature>
<evidence type="ECO:0000256" key="1">
    <source>
        <dbReference type="ARBA" id="ARBA00004123"/>
    </source>
</evidence>
<evidence type="ECO:0000256" key="4">
    <source>
        <dbReference type="ARBA" id="ARBA00023242"/>
    </source>
</evidence>
<feature type="region of interest" description="Disordered" evidence="5">
    <location>
        <begin position="1054"/>
        <end position="1314"/>
    </location>
</feature>
<dbReference type="InterPro" id="IPR032429">
    <property type="entry name" value="Nibrin_BRCT2"/>
</dbReference>
<feature type="compositionally biased region" description="Acidic residues" evidence="5">
    <location>
        <begin position="304"/>
        <end position="316"/>
    </location>
</feature>
<feature type="compositionally biased region" description="Low complexity" evidence="5">
    <location>
        <begin position="1273"/>
        <end position="1284"/>
    </location>
</feature>
<feature type="compositionally biased region" description="Polar residues" evidence="5">
    <location>
        <begin position="1256"/>
        <end position="1265"/>
    </location>
</feature>
<dbReference type="PANTHER" id="PTHR31250:SF27">
    <property type="entry name" value="IQ DOMAIN-CONTAINING PROTEIN IQM5"/>
    <property type="match status" value="1"/>
</dbReference>
<dbReference type="EMBL" id="JAVRQU010000007">
    <property type="protein sequence ID" value="KAK5700573.1"/>
    <property type="molecule type" value="Genomic_DNA"/>
</dbReference>
<dbReference type="Gene3D" id="2.60.200.20">
    <property type="match status" value="1"/>
</dbReference>
<evidence type="ECO:0000256" key="5">
    <source>
        <dbReference type="SAM" id="MobiDB-lite"/>
    </source>
</evidence>
<comment type="subcellular location">
    <subcellularLocation>
        <location evidence="2">Cytoplasm</location>
    </subcellularLocation>
    <subcellularLocation>
        <location evidence="1">Nucleus</location>
    </subcellularLocation>
</comment>
<evidence type="ECO:0000256" key="2">
    <source>
        <dbReference type="ARBA" id="ARBA00004496"/>
    </source>
</evidence>
<feature type="region of interest" description="Disordered" evidence="5">
    <location>
        <begin position="298"/>
        <end position="334"/>
    </location>
</feature>
<feature type="compositionally biased region" description="Polar residues" evidence="5">
    <location>
        <begin position="984"/>
        <end position="994"/>
    </location>
</feature>
<name>A0AAN7WJL9_9PEZI</name>
<evidence type="ECO:0000256" key="3">
    <source>
        <dbReference type="ARBA" id="ARBA00022490"/>
    </source>
</evidence>
<evidence type="ECO:0000259" key="6">
    <source>
        <dbReference type="PROSITE" id="PS50006"/>
    </source>
</evidence>
<dbReference type="Pfam" id="PF16508">
    <property type="entry name" value="NIBRIN_BRCT_II"/>
    <property type="match status" value="1"/>
</dbReference>
<dbReference type="SUPFAM" id="SSF49879">
    <property type="entry name" value="SMAD/FHA domain"/>
    <property type="match status" value="1"/>
</dbReference>
<dbReference type="InterPro" id="IPR043014">
    <property type="entry name" value="Nibrin_BRCT2_sf"/>
</dbReference>
<feature type="domain" description="FHA" evidence="6">
    <location>
        <begin position="539"/>
        <end position="600"/>
    </location>
</feature>
<evidence type="ECO:0000313" key="8">
    <source>
        <dbReference type="Proteomes" id="UP001310594"/>
    </source>
</evidence>
<dbReference type="Proteomes" id="UP001310594">
    <property type="component" value="Unassembled WGS sequence"/>
</dbReference>
<feature type="compositionally biased region" description="Basic residues" evidence="5">
    <location>
        <begin position="931"/>
        <end position="941"/>
    </location>
</feature>